<proteinExistence type="predicted"/>
<dbReference type="Gene3D" id="1.10.30.10">
    <property type="entry name" value="High mobility group box domain"/>
    <property type="match status" value="1"/>
</dbReference>
<dbReference type="InterPro" id="IPR001356">
    <property type="entry name" value="HD"/>
</dbReference>
<dbReference type="Pfam" id="PF00505">
    <property type="entry name" value="HMG_box"/>
    <property type="match status" value="1"/>
</dbReference>
<feature type="compositionally biased region" description="Basic and acidic residues" evidence="5">
    <location>
        <begin position="73"/>
        <end position="114"/>
    </location>
</feature>
<feature type="region of interest" description="Disordered" evidence="5">
    <location>
        <begin position="1"/>
        <end position="44"/>
    </location>
</feature>
<dbReference type="CDD" id="cd00086">
    <property type="entry name" value="homeodomain"/>
    <property type="match status" value="1"/>
</dbReference>
<dbReference type="GO" id="GO:0003700">
    <property type="term" value="F:DNA-binding transcription factor activity"/>
    <property type="evidence" value="ECO:0007669"/>
    <property type="project" value="InterPro"/>
</dbReference>
<dbReference type="Proteomes" id="UP001154282">
    <property type="component" value="Unassembled WGS sequence"/>
</dbReference>
<dbReference type="Gene3D" id="1.10.10.60">
    <property type="entry name" value="Homeodomain-like"/>
    <property type="match status" value="1"/>
</dbReference>
<dbReference type="PANTHER" id="PTHR46777">
    <property type="entry name" value="WUSCHEL-RELATED HOMEOBOX 13"/>
    <property type="match status" value="1"/>
</dbReference>
<dbReference type="CDD" id="cd22005">
    <property type="entry name" value="HMG-box_AtHMGB1-like"/>
    <property type="match status" value="1"/>
</dbReference>
<feature type="compositionally biased region" description="Basic residues" evidence="5">
    <location>
        <begin position="20"/>
        <end position="30"/>
    </location>
</feature>
<dbReference type="InterPro" id="IPR009057">
    <property type="entry name" value="Homeodomain-like_sf"/>
</dbReference>
<protein>
    <submittedName>
        <fullName evidence="8">Uncharacterized protein</fullName>
    </submittedName>
</protein>
<evidence type="ECO:0000256" key="1">
    <source>
        <dbReference type="ARBA" id="ARBA00004123"/>
    </source>
</evidence>
<feature type="DNA-binding region" description="Homeobox" evidence="2">
    <location>
        <begin position="239"/>
        <end position="303"/>
    </location>
</feature>
<evidence type="ECO:0000313" key="9">
    <source>
        <dbReference type="Proteomes" id="UP001154282"/>
    </source>
</evidence>
<dbReference type="GO" id="GO:0003677">
    <property type="term" value="F:DNA binding"/>
    <property type="evidence" value="ECO:0007669"/>
    <property type="project" value="UniProtKB-UniRule"/>
</dbReference>
<dbReference type="SUPFAM" id="SSF47095">
    <property type="entry name" value="HMG-box"/>
    <property type="match status" value="1"/>
</dbReference>
<dbReference type="GO" id="GO:0005634">
    <property type="term" value="C:nucleus"/>
    <property type="evidence" value="ECO:0007669"/>
    <property type="project" value="UniProtKB-SubCell"/>
</dbReference>
<evidence type="ECO:0000256" key="5">
    <source>
        <dbReference type="SAM" id="MobiDB-lite"/>
    </source>
</evidence>
<evidence type="ECO:0000256" key="3">
    <source>
        <dbReference type="PROSITE-ProRule" id="PRU00267"/>
    </source>
</evidence>
<feature type="compositionally biased region" description="Basic and acidic residues" evidence="5">
    <location>
        <begin position="1"/>
        <end position="12"/>
    </location>
</feature>
<evidence type="ECO:0000313" key="8">
    <source>
        <dbReference type="EMBL" id="CAI0434868.1"/>
    </source>
</evidence>
<dbReference type="SMART" id="SM00389">
    <property type="entry name" value="HOX"/>
    <property type="match status" value="1"/>
</dbReference>
<keyword evidence="3 4" id="KW-0238">DNA-binding</keyword>
<feature type="domain" description="Homeobox" evidence="6">
    <location>
        <begin position="237"/>
        <end position="302"/>
    </location>
</feature>
<keyword evidence="2 4" id="KW-0371">Homeobox</keyword>
<dbReference type="PROSITE" id="PS50118">
    <property type="entry name" value="HMG_BOX_2"/>
    <property type="match status" value="1"/>
</dbReference>
<comment type="caution">
    <text evidence="8">The sequence shown here is derived from an EMBL/GenBank/DDBJ whole genome shotgun (WGS) entry which is preliminary data.</text>
</comment>
<keyword evidence="9" id="KW-1185">Reference proteome</keyword>
<feature type="region of interest" description="Disordered" evidence="5">
    <location>
        <begin position="56"/>
        <end position="163"/>
    </location>
</feature>
<dbReference type="SUPFAM" id="SSF46689">
    <property type="entry name" value="Homeodomain-like"/>
    <property type="match status" value="1"/>
</dbReference>
<dbReference type="Pfam" id="PF00046">
    <property type="entry name" value="Homeodomain"/>
    <property type="match status" value="1"/>
</dbReference>
<feature type="domain" description="HMG box" evidence="7">
    <location>
        <begin position="38"/>
        <end position="107"/>
    </location>
</feature>
<dbReference type="InterPro" id="IPR036910">
    <property type="entry name" value="HMG_box_dom_sf"/>
</dbReference>
<evidence type="ECO:0000259" key="6">
    <source>
        <dbReference type="PROSITE" id="PS50071"/>
    </source>
</evidence>
<organism evidence="8 9">
    <name type="scientific">Linum tenue</name>
    <dbReference type="NCBI Taxonomy" id="586396"/>
    <lineage>
        <taxon>Eukaryota</taxon>
        <taxon>Viridiplantae</taxon>
        <taxon>Streptophyta</taxon>
        <taxon>Embryophyta</taxon>
        <taxon>Tracheophyta</taxon>
        <taxon>Spermatophyta</taxon>
        <taxon>Magnoliopsida</taxon>
        <taxon>eudicotyledons</taxon>
        <taxon>Gunneridae</taxon>
        <taxon>Pentapetalae</taxon>
        <taxon>rosids</taxon>
        <taxon>fabids</taxon>
        <taxon>Malpighiales</taxon>
        <taxon>Linaceae</taxon>
        <taxon>Linum</taxon>
    </lineage>
</organism>
<feature type="DNA-binding region" description="HMG box" evidence="3">
    <location>
        <begin position="38"/>
        <end position="107"/>
    </location>
</feature>
<dbReference type="SMART" id="SM00398">
    <property type="entry name" value="HMG"/>
    <property type="match status" value="1"/>
</dbReference>
<accession>A0AAV0LLC6</accession>
<name>A0AAV0LLC6_9ROSI</name>
<dbReference type="PROSITE" id="PS50071">
    <property type="entry name" value="HOMEOBOX_2"/>
    <property type="match status" value="1"/>
</dbReference>
<reference evidence="8" key="1">
    <citation type="submission" date="2022-08" db="EMBL/GenBank/DDBJ databases">
        <authorList>
            <person name="Gutierrez-Valencia J."/>
        </authorList>
    </citation>
    <scope>NUCLEOTIDE SEQUENCE</scope>
</reference>
<dbReference type="PANTHER" id="PTHR46777:SF13">
    <property type="entry name" value="HOMEOBOX DOMAIN-CONTAINING PROTEIN"/>
    <property type="match status" value="1"/>
</dbReference>
<dbReference type="InterPro" id="IPR044559">
    <property type="entry name" value="WOX13-like"/>
</dbReference>
<keyword evidence="3 4" id="KW-0539">Nucleus</keyword>
<comment type="subcellular location">
    <subcellularLocation>
        <location evidence="1 2 4">Nucleus</location>
    </subcellularLocation>
</comment>
<feature type="compositionally biased region" description="Acidic residues" evidence="5">
    <location>
        <begin position="127"/>
        <end position="138"/>
    </location>
</feature>
<gene>
    <name evidence="8" type="ORF">LITE_LOCUS24455</name>
</gene>
<evidence type="ECO:0000259" key="7">
    <source>
        <dbReference type="PROSITE" id="PS50118"/>
    </source>
</evidence>
<dbReference type="InterPro" id="IPR009071">
    <property type="entry name" value="HMG_box_dom"/>
</dbReference>
<dbReference type="AlphaFoldDB" id="A0AAV0LLC6"/>
<evidence type="ECO:0000256" key="4">
    <source>
        <dbReference type="RuleBase" id="RU000682"/>
    </source>
</evidence>
<sequence>MKGGKSKSDAKNTKLSVAKKPAKPTKKAAKAAKDPNKPKRPPSAFFVFMEEFRETYKKEHPKNKSVAAVGKAAGDKWKSLTDAEKQPFISRAEKRKAEYEKKMKAYNKEQAEGPKDEEESEKSMSEINDDEDDEEGSGEMEWRQQQPVDAGVDHRQTQLGSGRGIHNNAAAQALIGSGLGVKVMTDEQMEILRKQISVYATICERLVEMHTSFALNRPEFSGWNAYGDPLSSCGPSRIPSRQRWAPKQAQLQILERIFAQCNANPSKEKIKEITAELSKYGQVKEASVYNWFQNRRARCKRKQSSAPGAPKAVNFDVEVELDAAAKEKEKEKPAEDENENENEQLIVDQLYFHSPEIGIDQLIGKLEVCEGYNLYWQDQQNGFS</sequence>
<dbReference type="EMBL" id="CAMGYJ010000006">
    <property type="protein sequence ID" value="CAI0434868.1"/>
    <property type="molecule type" value="Genomic_DNA"/>
</dbReference>
<evidence type="ECO:0000256" key="2">
    <source>
        <dbReference type="PROSITE-ProRule" id="PRU00108"/>
    </source>
</evidence>